<comment type="function">
    <text evidence="1">Heme-dependent dioxygenase that catalyzes the oxidative cleavage of the L-tryptophan (L-Trp) pyrrole ring and converts L-tryptophan to N-formyl-L-kynurenine. Catalyzes the oxidative cleavage of the indole moiety.</text>
</comment>
<dbReference type="PANTHER" id="PTHR10138">
    <property type="entry name" value="TRYPTOPHAN 2,3-DIOXYGENASE"/>
    <property type="match status" value="1"/>
</dbReference>
<dbReference type="EC" id="1.13.11.11" evidence="1"/>
<proteinExistence type="inferred from homology"/>
<dbReference type="Proteomes" id="UP000251800">
    <property type="component" value="Unassembled WGS sequence"/>
</dbReference>
<evidence type="ECO:0000256" key="1">
    <source>
        <dbReference type="HAMAP-Rule" id="MF_01972"/>
    </source>
</evidence>
<dbReference type="Gene3D" id="1.20.58.480">
    <property type="match status" value="1"/>
</dbReference>
<dbReference type="GO" id="GO:0019442">
    <property type="term" value="P:L-tryptophan catabolic process to acetyl-CoA"/>
    <property type="evidence" value="ECO:0007669"/>
    <property type="project" value="TreeGrafter"/>
</dbReference>
<dbReference type="Pfam" id="PF03301">
    <property type="entry name" value="Trp_dioxygenase"/>
    <property type="match status" value="2"/>
</dbReference>
<feature type="binding site" evidence="1">
    <location>
        <position position="251"/>
    </location>
    <ligand>
        <name>substrate</name>
    </ligand>
</feature>
<comment type="caution">
    <text evidence="1">Lacks conserved residue(s) required for the propagation of feature annotation.</text>
</comment>
<dbReference type="InterPro" id="IPR004981">
    <property type="entry name" value="Trp_2_3_dOase"/>
</dbReference>
<keyword evidence="1" id="KW-0560">Oxidoreductase</keyword>
<comment type="pathway">
    <text evidence="1">Amino-acid degradation; L-tryptophan degradation via kynurenine pathway; L-kynurenine from L-tryptophan: step 1/2.</text>
</comment>
<protein>
    <recommendedName>
        <fullName evidence="1">Tryptophan 2,3-dioxygenase</fullName>
        <shortName evidence="1">TDO</shortName>
        <ecNumber evidence="1">1.13.11.11</ecNumber>
    </recommendedName>
    <alternativeName>
        <fullName evidence="1">Tryptamin 2,3-dioxygenase</fullName>
    </alternativeName>
    <alternativeName>
        <fullName evidence="1">Tryptophan oxygenase</fullName>
        <shortName evidence="1">TO</shortName>
        <shortName evidence="1">TRPO</shortName>
    </alternativeName>
    <alternativeName>
        <fullName evidence="1">Tryptophan pyrrolase</fullName>
    </alternativeName>
    <alternativeName>
        <fullName evidence="1">Tryptophanase</fullName>
    </alternativeName>
</protein>
<sequence length="287" mass="33108">MSENTYSSYLHLDTLLSAQDCATDADSELLFLTIHQAKELWFKLMIHELEGARRALYAGDELRAYKILSRVHQIQLVQIRTWDVLSTLSPTEFQVFRESVGRDGASGFQSIQNREIEFLLGEKRRIRSFDTGESVRQVDVIAMHKDPVVQERLTRRCAEPSIYDATLNLLAQRFPDAGIEPRPAQGRDYTDSMADDPRVFAVWKRIYDDQDAHMSLFQLGERLIDLEDAFRRWRFRHLTTVARVIGRSTGTGGSAGLRYLQQTAIEGMEDFLYPELWQVRNAIFEGQ</sequence>
<comment type="similarity">
    <text evidence="1">Belongs to the tryptophan 2,3-dioxygenase family.</text>
</comment>
<dbReference type="GO" id="GO:0019441">
    <property type="term" value="P:L-tryptophan catabolic process to kynurenine"/>
    <property type="evidence" value="ECO:0007669"/>
    <property type="project" value="UniProtKB-UniRule"/>
</dbReference>
<reference evidence="2 3" key="1">
    <citation type="submission" date="2018-05" db="EMBL/GenBank/DDBJ databases">
        <title>Abyssibacter profundi OUC007T gen. nov., sp. nov, a marine bacterium isolated from seawater of the Mariana Trench.</title>
        <authorList>
            <person name="Zhou S."/>
        </authorList>
    </citation>
    <scope>NUCLEOTIDE SEQUENCE [LARGE SCALE GENOMIC DNA]</scope>
    <source>
        <strain evidence="2 3">OUC007</strain>
    </source>
</reference>
<comment type="catalytic activity">
    <reaction evidence="1">
        <text>L-tryptophan + O2 = N-formyl-L-kynurenine</text>
        <dbReference type="Rhea" id="RHEA:24536"/>
        <dbReference type="ChEBI" id="CHEBI:15379"/>
        <dbReference type="ChEBI" id="CHEBI:57912"/>
        <dbReference type="ChEBI" id="CHEBI:58629"/>
        <dbReference type="EC" id="1.13.11.11"/>
    </reaction>
</comment>
<dbReference type="UniPathway" id="UPA00333">
    <property type="reaction ID" value="UER00453"/>
</dbReference>
<organism evidence="2 3">
    <name type="scientific">Abyssibacter profundi</name>
    <dbReference type="NCBI Taxonomy" id="2182787"/>
    <lineage>
        <taxon>Bacteria</taxon>
        <taxon>Pseudomonadati</taxon>
        <taxon>Pseudomonadota</taxon>
        <taxon>Gammaproteobacteria</taxon>
        <taxon>Chromatiales</taxon>
        <taxon>Oceanococcaceae</taxon>
        <taxon>Abyssibacter</taxon>
    </lineage>
</organism>
<name>A0A383XQ61_9GAMM</name>
<comment type="subunit">
    <text evidence="1">Homotetramer.</text>
</comment>
<dbReference type="GO" id="GO:0004833">
    <property type="term" value="F:L-tryptophan 2,3-dioxygenase activity"/>
    <property type="evidence" value="ECO:0007669"/>
    <property type="project" value="UniProtKB-UniRule"/>
</dbReference>
<dbReference type="GO" id="GO:0046872">
    <property type="term" value="F:metal ion binding"/>
    <property type="evidence" value="ECO:0007669"/>
    <property type="project" value="UniProtKB-KW"/>
</dbReference>
<dbReference type="RefSeq" id="WP_109721451.1">
    <property type="nucleotide sequence ID" value="NZ_QEQK01000018.1"/>
</dbReference>
<comment type="caution">
    <text evidence="2">The sequence shown here is derived from an EMBL/GenBank/DDBJ whole genome shotgun (WGS) entry which is preliminary data.</text>
</comment>
<dbReference type="GO" id="GO:0020037">
    <property type="term" value="F:heme binding"/>
    <property type="evidence" value="ECO:0007669"/>
    <property type="project" value="UniProtKB-UniRule"/>
</dbReference>
<dbReference type="AlphaFoldDB" id="A0A383XQ61"/>
<evidence type="ECO:0000313" key="2">
    <source>
        <dbReference type="EMBL" id="PWN54765.1"/>
    </source>
</evidence>
<comment type="cofactor">
    <cofactor evidence="1">
        <name>heme</name>
        <dbReference type="ChEBI" id="CHEBI:30413"/>
    </cofactor>
    <text evidence="1">Binds 1 heme group per subunit.</text>
</comment>
<dbReference type="EMBL" id="QEQK01000018">
    <property type="protein sequence ID" value="PWN54765.1"/>
    <property type="molecule type" value="Genomic_DNA"/>
</dbReference>
<keyword evidence="1" id="KW-0479">Metal-binding</keyword>
<keyword evidence="3" id="KW-1185">Reference proteome</keyword>
<dbReference type="HAMAP" id="MF_01972">
    <property type="entry name" value="T23O"/>
    <property type="match status" value="1"/>
</dbReference>
<dbReference type="InterPro" id="IPR037217">
    <property type="entry name" value="Trp/Indoleamine_2_3_dOase-like"/>
</dbReference>
<dbReference type="SUPFAM" id="SSF140959">
    <property type="entry name" value="Indolic compounds 2,3-dioxygenase-like"/>
    <property type="match status" value="1"/>
</dbReference>
<evidence type="ECO:0000313" key="3">
    <source>
        <dbReference type="Proteomes" id="UP000251800"/>
    </source>
</evidence>
<keyword evidence="1" id="KW-0349">Heme</keyword>
<keyword evidence="1" id="KW-0823">Tryptophan catabolism</keyword>
<gene>
    <name evidence="1" type="primary">kynA</name>
    <name evidence="2" type="ORF">DEH80_15590</name>
</gene>
<keyword evidence="1" id="KW-0408">Iron</keyword>
<feature type="binding site" description="axial binding residue" evidence="1">
    <location>
        <position position="237"/>
    </location>
    <ligand>
        <name>heme</name>
        <dbReference type="ChEBI" id="CHEBI:30413"/>
    </ligand>
    <ligandPart>
        <name>Fe</name>
        <dbReference type="ChEBI" id="CHEBI:18248"/>
    </ligandPart>
</feature>
<dbReference type="PANTHER" id="PTHR10138:SF0">
    <property type="entry name" value="TRYPTOPHAN 2,3-DIOXYGENASE"/>
    <property type="match status" value="1"/>
</dbReference>
<accession>A0A383XQ61</accession>
<keyword evidence="1 2" id="KW-0223">Dioxygenase</keyword>
<feature type="binding site" evidence="1">
    <location>
        <position position="97"/>
    </location>
    <ligand>
        <name>substrate</name>
    </ligand>
</feature>
<dbReference type="OrthoDB" id="9776847at2"/>